<dbReference type="RefSeq" id="WP_167181868.1">
    <property type="nucleotide sequence ID" value="NZ_JAAONZ010000002.1"/>
</dbReference>
<dbReference type="Proteomes" id="UP000787472">
    <property type="component" value="Unassembled WGS sequence"/>
</dbReference>
<evidence type="ECO:0000313" key="1">
    <source>
        <dbReference type="EMBL" id="NHO64643.1"/>
    </source>
</evidence>
<dbReference type="InterPro" id="IPR025730">
    <property type="entry name" value="Biofilm_BssS"/>
</dbReference>
<comment type="caution">
    <text evidence="1">The sequence shown here is derived from an EMBL/GenBank/DDBJ whole genome shotgun (WGS) entry which is preliminary data.</text>
</comment>
<reference evidence="1" key="1">
    <citation type="submission" date="2020-03" db="EMBL/GenBank/DDBJ databases">
        <authorList>
            <person name="Guo F."/>
        </authorList>
    </citation>
    <scope>NUCLEOTIDE SEQUENCE</scope>
    <source>
        <strain evidence="1">JCM 30134</strain>
    </source>
</reference>
<evidence type="ECO:0000313" key="2">
    <source>
        <dbReference type="Proteomes" id="UP000787472"/>
    </source>
</evidence>
<name>A0A9E5MLJ0_9GAMM</name>
<accession>A0A9E5MLJ0</accession>
<keyword evidence="2" id="KW-1185">Reference proteome</keyword>
<dbReference type="Pfam" id="PF13991">
    <property type="entry name" value="BssS"/>
    <property type="match status" value="1"/>
</dbReference>
<organism evidence="1 2">
    <name type="scientific">Pseudomaricurvus hydrocarbonicus</name>
    <dbReference type="NCBI Taxonomy" id="1470433"/>
    <lineage>
        <taxon>Bacteria</taxon>
        <taxon>Pseudomonadati</taxon>
        <taxon>Pseudomonadota</taxon>
        <taxon>Gammaproteobacteria</taxon>
        <taxon>Cellvibrionales</taxon>
        <taxon>Cellvibrionaceae</taxon>
        <taxon>Pseudomaricurvus</taxon>
    </lineage>
</organism>
<protein>
    <submittedName>
        <fullName evidence="1">Uncharacterized protein</fullName>
    </submittedName>
</protein>
<dbReference type="AlphaFoldDB" id="A0A9E5MLJ0"/>
<sequence length="82" mass="8934">MTDQDKIPLFPISDWTIGAVDNYGIIAMRLGFISNPSQTLSKSDTGRMYGLTVGQARQLAQKILDAANHLEKNGHSPVGQPH</sequence>
<proteinExistence type="predicted"/>
<gene>
    <name evidence="1" type="ORF">G8770_03665</name>
</gene>
<dbReference type="EMBL" id="JAAONZ010000002">
    <property type="protein sequence ID" value="NHO64643.1"/>
    <property type="molecule type" value="Genomic_DNA"/>
</dbReference>